<name>A0A4U8UVQ0_STECR</name>
<dbReference type="AlphaFoldDB" id="A0A4U8UVQ0"/>
<keyword evidence="3" id="KW-0328">Glycosyltransferase</keyword>
<keyword evidence="5" id="KW-0472">Membrane</keyword>
<keyword evidence="7" id="KW-1185">Reference proteome</keyword>
<keyword evidence="5" id="KW-0812">Transmembrane</keyword>
<dbReference type="PANTHER" id="PTHR48043:SF145">
    <property type="entry name" value="FI06409P-RELATED"/>
    <property type="match status" value="1"/>
</dbReference>
<evidence type="ECO:0000313" key="7">
    <source>
        <dbReference type="Proteomes" id="UP000298663"/>
    </source>
</evidence>
<dbReference type="Proteomes" id="UP000298663">
    <property type="component" value="Unassembled WGS sequence"/>
</dbReference>
<evidence type="ECO:0000256" key="1">
    <source>
        <dbReference type="ARBA" id="ARBA00009995"/>
    </source>
</evidence>
<dbReference type="GO" id="GO:0015020">
    <property type="term" value="F:glucuronosyltransferase activity"/>
    <property type="evidence" value="ECO:0007669"/>
    <property type="project" value="UniProtKB-EC"/>
</dbReference>
<dbReference type="PANTHER" id="PTHR48043">
    <property type="entry name" value="EG:EG0003.4 PROTEIN-RELATED"/>
    <property type="match status" value="1"/>
</dbReference>
<sequence>MRSSFPTELQQFAGNRDWRSSRGHSLLFGAQSRNGRIAERNRWGIPVEKWDVMDYPEPLVAALKKILSDARYEENVLRRQHLIALKPYSAAERLVKYTEFPAANDGRLPELQHEGRHFGYFELYNNIIVPVVVAATFGAYGFIRRILCFSC</sequence>
<dbReference type="EMBL" id="AZBU02000001">
    <property type="protein sequence ID" value="TMS37510.1"/>
    <property type="molecule type" value="Genomic_DNA"/>
</dbReference>
<comment type="similarity">
    <text evidence="1">Belongs to the UDP-glycosyltransferase family.</text>
</comment>
<dbReference type="EC" id="2.4.1.17" evidence="2"/>
<proteinExistence type="inferred from homology"/>
<comment type="caution">
    <text evidence="6">The sequence shown here is derived from an EMBL/GenBank/DDBJ whole genome shotgun (WGS) entry which is preliminary data.</text>
</comment>
<keyword evidence="4" id="KW-0808">Transferase</keyword>
<evidence type="ECO:0000256" key="3">
    <source>
        <dbReference type="ARBA" id="ARBA00022676"/>
    </source>
</evidence>
<keyword evidence="5" id="KW-1133">Transmembrane helix</keyword>
<evidence type="ECO:0000313" key="6">
    <source>
        <dbReference type="EMBL" id="TMS37510.1"/>
    </source>
</evidence>
<feature type="transmembrane region" description="Helical" evidence="5">
    <location>
        <begin position="123"/>
        <end position="143"/>
    </location>
</feature>
<gene>
    <name evidence="6" type="ORF">L596_004425</name>
</gene>
<evidence type="ECO:0000256" key="2">
    <source>
        <dbReference type="ARBA" id="ARBA00012544"/>
    </source>
</evidence>
<accession>A0A4U8UVQ0</accession>
<dbReference type="STRING" id="34508.A0A4U8UVQ0"/>
<evidence type="ECO:0000256" key="4">
    <source>
        <dbReference type="ARBA" id="ARBA00022679"/>
    </source>
</evidence>
<dbReference type="InterPro" id="IPR050271">
    <property type="entry name" value="UDP-glycosyltransferase"/>
</dbReference>
<dbReference type="OrthoDB" id="5835829at2759"/>
<reference evidence="6 7" key="1">
    <citation type="journal article" date="2015" name="Genome Biol.">
        <title>Comparative genomics of Steinernema reveals deeply conserved gene regulatory networks.</title>
        <authorList>
            <person name="Dillman A.R."/>
            <person name="Macchietto M."/>
            <person name="Porter C.F."/>
            <person name="Rogers A."/>
            <person name="Williams B."/>
            <person name="Antoshechkin I."/>
            <person name="Lee M.M."/>
            <person name="Goodwin Z."/>
            <person name="Lu X."/>
            <person name="Lewis E.E."/>
            <person name="Goodrich-Blair H."/>
            <person name="Stock S.P."/>
            <person name="Adams B.J."/>
            <person name="Sternberg P.W."/>
            <person name="Mortazavi A."/>
        </authorList>
    </citation>
    <scope>NUCLEOTIDE SEQUENCE [LARGE SCALE GENOMIC DNA]</scope>
    <source>
        <strain evidence="6 7">ALL</strain>
    </source>
</reference>
<evidence type="ECO:0000256" key="5">
    <source>
        <dbReference type="SAM" id="Phobius"/>
    </source>
</evidence>
<protein>
    <recommendedName>
        <fullName evidence="2">glucuronosyltransferase</fullName>
        <ecNumber evidence="2">2.4.1.17</ecNumber>
    </recommendedName>
</protein>
<organism evidence="6 7">
    <name type="scientific">Steinernema carpocapsae</name>
    <name type="common">Entomopathogenic nematode</name>
    <dbReference type="NCBI Taxonomy" id="34508"/>
    <lineage>
        <taxon>Eukaryota</taxon>
        <taxon>Metazoa</taxon>
        <taxon>Ecdysozoa</taxon>
        <taxon>Nematoda</taxon>
        <taxon>Chromadorea</taxon>
        <taxon>Rhabditida</taxon>
        <taxon>Tylenchina</taxon>
        <taxon>Panagrolaimomorpha</taxon>
        <taxon>Strongyloidoidea</taxon>
        <taxon>Steinernematidae</taxon>
        <taxon>Steinernema</taxon>
    </lineage>
</organism>
<reference evidence="6 7" key="2">
    <citation type="journal article" date="2019" name="G3 (Bethesda)">
        <title>Hybrid Assembly of the Genome of the Entomopathogenic Nematode Steinernema carpocapsae Identifies the X-Chromosome.</title>
        <authorList>
            <person name="Serra L."/>
            <person name="Macchietto M."/>
            <person name="Macias-Munoz A."/>
            <person name="McGill C.J."/>
            <person name="Rodriguez I.M."/>
            <person name="Rodriguez B."/>
            <person name="Murad R."/>
            <person name="Mortazavi A."/>
        </authorList>
    </citation>
    <scope>NUCLEOTIDE SEQUENCE [LARGE SCALE GENOMIC DNA]</scope>
    <source>
        <strain evidence="6 7">ALL</strain>
    </source>
</reference>